<keyword evidence="5" id="KW-1185">Reference proteome</keyword>
<reference evidence="4 5" key="1">
    <citation type="journal article" date="2015" name="Genome Announc.">
        <title>Expanding the biotechnology potential of lactobacilli through comparative genomics of 213 strains and associated genera.</title>
        <authorList>
            <person name="Sun Z."/>
            <person name="Harris H.M."/>
            <person name="McCann A."/>
            <person name="Guo C."/>
            <person name="Argimon S."/>
            <person name="Zhang W."/>
            <person name="Yang X."/>
            <person name="Jeffery I.B."/>
            <person name="Cooney J.C."/>
            <person name="Kagawa T.F."/>
            <person name="Liu W."/>
            <person name="Song Y."/>
            <person name="Salvetti E."/>
            <person name="Wrobel A."/>
            <person name="Rasinkangas P."/>
            <person name="Parkhill J."/>
            <person name="Rea M.C."/>
            <person name="O'Sullivan O."/>
            <person name="Ritari J."/>
            <person name="Douillard F.P."/>
            <person name="Paul Ross R."/>
            <person name="Yang R."/>
            <person name="Briner A.E."/>
            <person name="Felis G.E."/>
            <person name="de Vos W.M."/>
            <person name="Barrangou R."/>
            <person name="Klaenhammer T.R."/>
            <person name="Caufield P.W."/>
            <person name="Cui Y."/>
            <person name="Zhang H."/>
            <person name="O'Toole P.W."/>
        </authorList>
    </citation>
    <scope>NUCLEOTIDE SEQUENCE [LARGE SCALE GENOMIC DNA]</scope>
    <source>
        <strain evidence="4 5">DSM 20634</strain>
    </source>
</reference>
<dbReference type="InterPro" id="IPR058592">
    <property type="entry name" value="Gtf3_C"/>
</dbReference>
<evidence type="ECO:0000259" key="2">
    <source>
        <dbReference type="Pfam" id="PF26334"/>
    </source>
</evidence>
<dbReference type="AlphaFoldDB" id="A0A0R2A1B0"/>
<comment type="caution">
    <text evidence="4">The sequence shown here is derived from an EMBL/GenBank/DDBJ whole genome shotgun (WGS) entry which is preliminary data.</text>
</comment>
<name>A0A0R2A1B0_9LACO</name>
<evidence type="ECO:0008006" key="6">
    <source>
        <dbReference type="Google" id="ProtNLM"/>
    </source>
</evidence>
<evidence type="ECO:0000256" key="1">
    <source>
        <dbReference type="ARBA" id="ARBA00022679"/>
    </source>
</evidence>
<dbReference type="PIRSF" id="PIRSF007023">
    <property type="entry name" value="UDP-Galf_transf"/>
    <property type="match status" value="1"/>
</dbReference>
<dbReference type="InterPro" id="IPR058591">
    <property type="entry name" value="Gtf3_N"/>
</dbReference>
<sequence length="352" mass="39545">MTNWITNINASNAQEANDAVHLISRSLCMAAQEIGFQEINLVGFQYTDAYPDRRQNLVHALLDPVQPGDLVVVQFPLFTTDSFTETFFEQLFHRQGVQKVAVIRDIPSWMNAVDSDGYDAQTDWWLTLLRRFDLLIVANEQEAAQLRRDGVNVPMISLVICDYLYQGPWRKKQFRKELYYASGRDILGLDYHAATPLNVYSAVASDAVQANGSTRWLGFQPSDAILASLSGGFGIVTANNIRESHDEAFKYYTQFNDPTKLSFYWAAGLPVVTTSRTPHAQLIKDRHLGLVVDDLNDIDRILSDMSSADYQVMVAAVAPWQRAVTTGFFIKRALLAAIQTLNLGVKQQLVKS</sequence>
<evidence type="ECO:0000259" key="3">
    <source>
        <dbReference type="Pfam" id="PF26337"/>
    </source>
</evidence>
<feature type="domain" description="Glucosyltransferase 3-like N-terminal" evidence="2">
    <location>
        <begin position="2"/>
        <end position="159"/>
    </location>
</feature>
<dbReference type="EMBL" id="AYYY01000066">
    <property type="protein sequence ID" value="KRM60346.1"/>
    <property type="molecule type" value="Genomic_DNA"/>
</dbReference>
<accession>A0A0R2A1B0</accession>
<dbReference type="Pfam" id="PF26334">
    <property type="entry name" value="Gtf3_N"/>
    <property type="match status" value="1"/>
</dbReference>
<dbReference type="PATRIC" id="fig|1423813.3.peg.786"/>
<evidence type="ECO:0000313" key="5">
    <source>
        <dbReference type="Proteomes" id="UP000051733"/>
    </source>
</evidence>
<dbReference type="Pfam" id="PF26337">
    <property type="entry name" value="Gtf3_C"/>
    <property type="match status" value="1"/>
</dbReference>
<proteinExistence type="predicted"/>
<protein>
    <recommendedName>
        <fullName evidence="6">Beta-1,6-galactofuranosyltransferase</fullName>
    </recommendedName>
</protein>
<evidence type="ECO:0000313" key="4">
    <source>
        <dbReference type="EMBL" id="KRM60346.1"/>
    </source>
</evidence>
<dbReference type="Gene3D" id="3.40.50.2000">
    <property type="entry name" value="Glycogen Phosphorylase B"/>
    <property type="match status" value="2"/>
</dbReference>
<feature type="domain" description="Glucosyltransferase 3-like C-terminal" evidence="3">
    <location>
        <begin position="187"/>
        <end position="336"/>
    </location>
</feature>
<organism evidence="4 5">
    <name type="scientific">Paucilactobacillus vaccinostercus DSM 20634</name>
    <dbReference type="NCBI Taxonomy" id="1423813"/>
    <lineage>
        <taxon>Bacteria</taxon>
        <taxon>Bacillati</taxon>
        <taxon>Bacillota</taxon>
        <taxon>Bacilli</taxon>
        <taxon>Lactobacillales</taxon>
        <taxon>Lactobacillaceae</taxon>
        <taxon>Paucilactobacillus</taxon>
    </lineage>
</organism>
<keyword evidence="1" id="KW-0808">Transferase</keyword>
<dbReference type="Proteomes" id="UP000051733">
    <property type="component" value="Unassembled WGS sequence"/>
</dbReference>
<dbReference type="RefSeq" id="WP_057781112.1">
    <property type="nucleotide sequence ID" value="NZ_AYYY01000066.1"/>
</dbReference>
<dbReference type="STRING" id="1423813.FC26_GL000776"/>
<dbReference type="OrthoDB" id="9790931at2"/>
<gene>
    <name evidence="4" type="ORF">FC26_GL000776</name>
</gene>